<name>A0A1U7D424_9RHOB</name>
<dbReference type="GO" id="GO:0005737">
    <property type="term" value="C:cytoplasm"/>
    <property type="evidence" value="ECO:0007669"/>
    <property type="project" value="TreeGrafter"/>
</dbReference>
<evidence type="ECO:0000256" key="2">
    <source>
        <dbReference type="HAMAP-Rule" id="MF_00634"/>
    </source>
</evidence>
<dbReference type="Gene3D" id="3.30.1200.10">
    <property type="entry name" value="YggU-like"/>
    <property type="match status" value="1"/>
</dbReference>
<comment type="similarity">
    <text evidence="1 2">Belongs to the UPF0235 family.</text>
</comment>
<dbReference type="InterPro" id="IPR003746">
    <property type="entry name" value="DUF167"/>
</dbReference>
<dbReference type="SMART" id="SM01152">
    <property type="entry name" value="DUF167"/>
    <property type="match status" value="1"/>
</dbReference>
<keyword evidence="4" id="KW-1185">Reference proteome</keyword>
<dbReference type="KEGG" id="tpro:Ga0080559_TMP2076"/>
<dbReference type="SUPFAM" id="SSF69786">
    <property type="entry name" value="YggU-like"/>
    <property type="match status" value="1"/>
</dbReference>
<dbReference type="STRING" id="1229727.Ga0080559_TMP2076"/>
<dbReference type="AlphaFoldDB" id="A0A1U7D424"/>
<gene>
    <name evidence="3" type="ORF">Ga0080559_TMP2076</name>
</gene>
<dbReference type="PANTHER" id="PTHR13420:SF7">
    <property type="entry name" value="UPF0235 PROTEIN C15ORF40"/>
    <property type="match status" value="1"/>
</dbReference>
<accession>A0A1U7D424</accession>
<dbReference type="InterPro" id="IPR036591">
    <property type="entry name" value="YggU-like_sf"/>
</dbReference>
<dbReference type="Proteomes" id="UP000186559">
    <property type="component" value="Chromosome"/>
</dbReference>
<sequence length="85" mass="8947">MSKAELGHIAAPGALLELRVTPKASRNAVTLEDGALRVYVTTVPEGGKANAAVQKLLSKALGVPKSRLTLLRGAASRDKVFRIEP</sequence>
<dbReference type="EMBL" id="CP014796">
    <property type="protein sequence ID" value="APX22872.1"/>
    <property type="molecule type" value="Genomic_DNA"/>
</dbReference>
<evidence type="ECO:0000256" key="1">
    <source>
        <dbReference type="ARBA" id="ARBA00010364"/>
    </source>
</evidence>
<protein>
    <recommendedName>
        <fullName evidence="2">UPF0235 protein Ga0080559_TMP2076</fullName>
    </recommendedName>
</protein>
<dbReference type="OrthoDB" id="3176309at2"/>
<dbReference type="HAMAP" id="MF_00634">
    <property type="entry name" value="UPF0235"/>
    <property type="match status" value="1"/>
</dbReference>
<dbReference type="PANTHER" id="PTHR13420">
    <property type="entry name" value="UPF0235 PROTEIN C15ORF40"/>
    <property type="match status" value="1"/>
</dbReference>
<reference evidence="3 4" key="1">
    <citation type="submission" date="2016-03" db="EMBL/GenBank/DDBJ databases">
        <title>Deep-sea bacteria in the southern Pacific.</title>
        <authorList>
            <person name="Tang K."/>
        </authorList>
    </citation>
    <scope>NUCLEOTIDE SEQUENCE [LARGE SCALE GENOMIC DNA]</scope>
    <source>
        <strain evidence="3 4">JLT2016</strain>
    </source>
</reference>
<organism evidence="3 4">
    <name type="scientific">Salipiger profundus</name>
    <dbReference type="NCBI Taxonomy" id="1229727"/>
    <lineage>
        <taxon>Bacteria</taxon>
        <taxon>Pseudomonadati</taxon>
        <taxon>Pseudomonadota</taxon>
        <taxon>Alphaproteobacteria</taxon>
        <taxon>Rhodobacterales</taxon>
        <taxon>Roseobacteraceae</taxon>
        <taxon>Salipiger</taxon>
    </lineage>
</organism>
<evidence type="ECO:0000313" key="4">
    <source>
        <dbReference type="Proteomes" id="UP000186559"/>
    </source>
</evidence>
<dbReference type="Pfam" id="PF02594">
    <property type="entry name" value="DUF167"/>
    <property type="match status" value="1"/>
</dbReference>
<evidence type="ECO:0000313" key="3">
    <source>
        <dbReference type="EMBL" id="APX22872.1"/>
    </source>
</evidence>
<dbReference type="NCBIfam" id="TIGR00251">
    <property type="entry name" value="DUF167 family protein"/>
    <property type="match status" value="1"/>
</dbReference>
<dbReference type="RefSeq" id="WP_076623076.1">
    <property type="nucleotide sequence ID" value="NZ_BMEW01000004.1"/>
</dbReference>
<proteinExistence type="inferred from homology"/>